<reference evidence="1" key="2">
    <citation type="journal article" date="2022" name="New Phytol.">
        <title>Evolutionary transition to the ectomycorrhizal habit in the genomes of a hyperdiverse lineage of mushroom-forming fungi.</title>
        <authorList>
            <person name="Looney B."/>
            <person name="Miyauchi S."/>
            <person name="Morin E."/>
            <person name="Drula E."/>
            <person name="Courty P.E."/>
            <person name="Kohler A."/>
            <person name="Kuo A."/>
            <person name="LaButti K."/>
            <person name="Pangilinan J."/>
            <person name="Lipzen A."/>
            <person name="Riley R."/>
            <person name="Andreopoulos W."/>
            <person name="He G."/>
            <person name="Johnson J."/>
            <person name="Nolan M."/>
            <person name="Tritt A."/>
            <person name="Barry K.W."/>
            <person name="Grigoriev I.V."/>
            <person name="Nagy L.G."/>
            <person name="Hibbett D."/>
            <person name="Henrissat B."/>
            <person name="Matheny P.B."/>
            <person name="Labbe J."/>
            <person name="Martin F.M."/>
        </authorList>
    </citation>
    <scope>NUCLEOTIDE SEQUENCE</scope>
    <source>
        <strain evidence="1">FP105234-sp</strain>
    </source>
</reference>
<protein>
    <submittedName>
        <fullName evidence="1">Uncharacterized protein</fullName>
    </submittedName>
</protein>
<proteinExistence type="predicted"/>
<dbReference type="EMBL" id="MU275958">
    <property type="protein sequence ID" value="KAI0045218.1"/>
    <property type="molecule type" value="Genomic_DNA"/>
</dbReference>
<gene>
    <name evidence="1" type="ORF">FA95DRAFT_158444</name>
</gene>
<sequence length="123" mass="14261">MFLGDRRLGMAHRGESRYGSSTTSSRFCMLQRSISSTAPRYILVMQSQTYILFAILTPWIRHSLVYPPSPHFYLPMILAPAMPQNSQLELVAYCPDKRFLDKYVRQTLGSCPVKQERRLLSMR</sequence>
<accession>A0ACB8RNX3</accession>
<keyword evidence="2" id="KW-1185">Reference proteome</keyword>
<comment type="caution">
    <text evidence="1">The sequence shown here is derived from an EMBL/GenBank/DDBJ whole genome shotgun (WGS) entry which is preliminary data.</text>
</comment>
<evidence type="ECO:0000313" key="2">
    <source>
        <dbReference type="Proteomes" id="UP000814033"/>
    </source>
</evidence>
<name>A0ACB8RNX3_9AGAM</name>
<dbReference type="Proteomes" id="UP000814033">
    <property type="component" value="Unassembled WGS sequence"/>
</dbReference>
<evidence type="ECO:0000313" key="1">
    <source>
        <dbReference type="EMBL" id="KAI0045218.1"/>
    </source>
</evidence>
<reference evidence="1" key="1">
    <citation type="submission" date="2021-02" db="EMBL/GenBank/DDBJ databases">
        <authorList>
            <consortium name="DOE Joint Genome Institute"/>
            <person name="Ahrendt S."/>
            <person name="Looney B.P."/>
            <person name="Miyauchi S."/>
            <person name="Morin E."/>
            <person name="Drula E."/>
            <person name="Courty P.E."/>
            <person name="Chicoki N."/>
            <person name="Fauchery L."/>
            <person name="Kohler A."/>
            <person name="Kuo A."/>
            <person name="Labutti K."/>
            <person name="Pangilinan J."/>
            <person name="Lipzen A."/>
            <person name="Riley R."/>
            <person name="Andreopoulos W."/>
            <person name="He G."/>
            <person name="Johnson J."/>
            <person name="Barry K.W."/>
            <person name="Grigoriev I.V."/>
            <person name="Nagy L."/>
            <person name="Hibbett D."/>
            <person name="Henrissat B."/>
            <person name="Matheny P.B."/>
            <person name="Labbe J."/>
            <person name="Martin F."/>
        </authorList>
    </citation>
    <scope>NUCLEOTIDE SEQUENCE</scope>
    <source>
        <strain evidence="1">FP105234-sp</strain>
    </source>
</reference>
<organism evidence="1 2">
    <name type="scientific">Auriscalpium vulgare</name>
    <dbReference type="NCBI Taxonomy" id="40419"/>
    <lineage>
        <taxon>Eukaryota</taxon>
        <taxon>Fungi</taxon>
        <taxon>Dikarya</taxon>
        <taxon>Basidiomycota</taxon>
        <taxon>Agaricomycotina</taxon>
        <taxon>Agaricomycetes</taxon>
        <taxon>Russulales</taxon>
        <taxon>Auriscalpiaceae</taxon>
        <taxon>Auriscalpium</taxon>
    </lineage>
</organism>